<evidence type="ECO:0000256" key="6">
    <source>
        <dbReference type="ARBA" id="ARBA00023273"/>
    </source>
</evidence>
<evidence type="ECO:0000256" key="1">
    <source>
        <dbReference type="ARBA" id="ARBA00004123"/>
    </source>
</evidence>
<dbReference type="GO" id="GO:0035720">
    <property type="term" value="P:intraciliary anterograde transport"/>
    <property type="evidence" value="ECO:0007669"/>
    <property type="project" value="TreeGrafter"/>
</dbReference>
<dbReference type="GO" id="GO:0097546">
    <property type="term" value="C:ciliary base"/>
    <property type="evidence" value="ECO:0007669"/>
    <property type="project" value="TreeGrafter"/>
</dbReference>
<dbReference type="Gene3D" id="1.25.40.10">
    <property type="entry name" value="Tetratricopeptide repeat domain"/>
    <property type="match status" value="1"/>
</dbReference>
<evidence type="ECO:0000256" key="4">
    <source>
        <dbReference type="ARBA" id="ARBA00022737"/>
    </source>
</evidence>
<dbReference type="InterPro" id="IPR030511">
    <property type="entry name" value="TTC26"/>
</dbReference>
<dbReference type="Proteomes" id="UP000095283">
    <property type="component" value="Unplaced"/>
</dbReference>
<keyword evidence="4" id="KW-0677">Repeat</keyword>
<keyword evidence="6" id="KW-0966">Cell projection</keyword>
<dbReference type="GO" id="GO:0036064">
    <property type="term" value="C:ciliary basal body"/>
    <property type="evidence" value="ECO:0007669"/>
    <property type="project" value="TreeGrafter"/>
</dbReference>
<dbReference type="GO" id="GO:0005634">
    <property type="term" value="C:nucleus"/>
    <property type="evidence" value="ECO:0007669"/>
    <property type="project" value="UniProtKB-SubCell"/>
</dbReference>
<dbReference type="SUPFAM" id="SSF48452">
    <property type="entry name" value="TPR-like"/>
    <property type="match status" value="1"/>
</dbReference>
<dbReference type="GO" id="GO:0120170">
    <property type="term" value="F:intraciliary transport particle B binding"/>
    <property type="evidence" value="ECO:0007669"/>
    <property type="project" value="TreeGrafter"/>
</dbReference>
<dbReference type="GO" id="GO:0030992">
    <property type="term" value="C:intraciliary transport particle B"/>
    <property type="evidence" value="ECO:0007669"/>
    <property type="project" value="TreeGrafter"/>
</dbReference>
<evidence type="ECO:0000256" key="5">
    <source>
        <dbReference type="ARBA" id="ARBA00022803"/>
    </source>
</evidence>
<organism evidence="7 8">
    <name type="scientific">Heterorhabditis bacteriophora</name>
    <name type="common">Entomopathogenic nematode worm</name>
    <dbReference type="NCBI Taxonomy" id="37862"/>
    <lineage>
        <taxon>Eukaryota</taxon>
        <taxon>Metazoa</taxon>
        <taxon>Ecdysozoa</taxon>
        <taxon>Nematoda</taxon>
        <taxon>Chromadorea</taxon>
        <taxon>Rhabditida</taxon>
        <taxon>Rhabditina</taxon>
        <taxon>Rhabditomorpha</taxon>
        <taxon>Strongyloidea</taxon>
        <taxon>Heterorhabditidae</taxon>
        <taxon>Heterorhabditis</taxon>
    </lineage>
</organism>
<comment type="similarity">
    <text evidence="3">Belongs to the IFT56 family.</text>
</comment>
<dbReference type="InterPro" id="IPR009057">
    <property type="entry name" value="Homeodomain-like_sf"/>
</dbReference>
<evidence type="ECO:0000313" key="7">
    <source>
        <dbReference type="Proteomes" id="UP000095283"/>
    </source>
</evidence>
<keyword evidence="7" id="KW-1185">Reference proteome</keyword>
<reference evidence="8" key="1">
    <citation type="submission" date="2016-11" db="UniProtKB">
        <authorList>
            <consortium name="WormBaseParasite"/>
        </authorList>
    </citation>
    <scope>IDENTIFICATION</scope>
</reference>
<evidence type="ECO:0000256" key="3">
    <source>
        <dbReference type="ARBA" id="ARBA00007834"/>
    </source>
</evidence>
<dbReference type="PANTHER" id="PTHR14781:SF0">
    <property type="entry name" value="INTRAFLAGELLAR TRANSPORT PROTEIN 56"/>
    <property type="match status" value="1"/>
</dbReference>
<evidence type="ECO:0000313" key="8">
    <source>
        <dbReference type="WBParaSite" id="Hba_20912"/>
    </source>
</evidence>
<evidence type="ECO:0000256" key="2">
    <source>
        <dbReference type="ARBA" id="ARBA00004138"/>
    </source>
</evidence>
<dbReference type="AlphaFoldDB" id="A0A1I7XU91"/>
<comment type="subcellular location">
    <subcellularLocation>
        <location evidence="2">Cell projection</location>
        <location evidence="2">Cilium</location>
    </subcellularLocation>
    <subcellularLocation>
        <location evidence="1">Nucleus</location>
    </subcellularLocation>
</comment>
<dbReference type="GO" id="GO:0035735">
    <property type="term" value="P:intraciliary transport involved in cilium assembly"/>
    <property type="evidence" value="ECO:0007669"/>
    <property type="project" value="TreeGrafter"/>
</dbReference>
<dbReference type="PANTHER" id="PTHR14781">
    <property type="entry name" value="INTRAFLAGELLAR TRANSPORT PROTEIN 56"/>
    <property type="match status" value="1"/>
</dbReference>
<name>A0A1I7XU91_HETBA</name>
<proteinExistence type="inferred from homology"/>
<dbReference type="Gene3D" id="1.10.10.10">
    <property type="entry name" value="Winged helix-like DNA-binding domain superfamily/Winged helix DNA-binding domain"/>
    <property type="match status" value="1"/>
</dbReference>
<sequence length="348" mass="40278">MAKALRNTIIHLYEQGEKNFAIAKKLYTTRMAFHRTVKQYKEFGLVEDCPGNGRSRSVNSSRARKMVKKKILRDNKRSMGKMASDHNIGPTSMRRIVEHVLGFYSYKIRRAYILNRRMGNGMKQLTYGWDTVISEQATIKKQLMNMIALNVYMAMCYYKMDYFDVAQEVLAVYLRSFPDSPAALNLKSCITFKTYTGKAALPEVDSLQRATLYPAARELLRHNQVVFRNGDGALQVFPSLMDTLPEARVNLILYYLKREDVDRAISLCNELEPQATTEFLVKAITYAYWGQMKESAYHHQDDTFSYNFAQTLLQCKQYKEAEEQFLAVTGPERDKSSFKYMLAKTCEQ</sequence>
<protein>
    <submittedName>
        <fullName evidence="8">TPR_REGION domain-containing protein</fullName>
    </submittedName>
</protein>
<accession>A0A1I7XU91</accession>
<dbReference type="InterPro" id="IPR036388">
    <property type="entry name" value="WH-like_DNA-bd_sf"/>
</dbReference>
<keyword evidence="5" id="KW-0802">TPR repeat</keyword>
<dbReference type="WBParaSite" id="Hba_20912">
    <property type="protein sequence ID" value="Hba_20912"/>
    <property type="gene ID" value="Hba_20912"/>
</dbReference>
<dbReference type="SUPFAM" id="SSF46689">
    <property type="entry name" value="Homeodomain-like"/>
    <property type="match status" value="1"/>
</dbReference>
<dbReference type="InterPro" id="IPR011990">
    <property type="entry name" value="TPR-like_helical_dom_sf"/>
</dbReference>